<feature type="compositionally biased region" description="Pro residues" evidence="1">
    <location>
        <begin position="12"/>
        <end position="22"/>
    </location>
</feature>
<dbReference type="OrthoDB" id="3199698at2759"/>
<reference evidence="2" key="2">
    <citation type="submission" date="2020-11" db="EMBL/GenBank/DDBJ databases">
        <authorList>
            <consortium name="DOE Joint Genome Institute"/>
            <person name="Kuo A."/>
            <person name="Miyauchi S."/>
            <person name="Kiss E."/>
            <person name="Drula E."/>
            <person name="Kohler A."/>
            <person name="Sanchez-Garcia M."/>
            <person name="Andreopoulos B."/>
            <person name="Barry K.W."/>
            <person name="Bonito G."/>
            <person name="Buee M."/>
            <person name="Carver A."/>
            <person name="Chen C."/>
            <person name="Cichocki N."/>
            <person name="Clum A."/>
            <person name="Culley D."/>
            <person name="Crous P.W."/>
            <person name="Fauchery L."/>
            <person name="Girlanda M."/>
            <person name="Hayes R."/>
            <person name="Keri Z."/>
            <person name="Labutti K."/>
            <person name="Lipzen A."/>
            <person name="Lombard V."/>
            <person name="Magnuson J."/>
            <person name="Maillard F."/>
            <person name="Morin E."/>
            <person name="Murat C."/>
            <person name="Nolan M."/>
            <person name="Ohm R."/>
            <person name="Pangilinan J."/>
            <person name="Pereira M."/>
            <person name="Perotto S."/>
            <person name="Peter M."/>
            <person name="Riley R."/>
            <person name="Sitrit Y."/>
            <person name="Stielow B."/>
            <person name="Szollosi G."/>
            <person name="Zifcakova L."/>
            <person name="Stursova M."/>
            <person name="Spatafora J.W."/>
            <person name="Tedersoo L."/>
            <person name="Vaario L.-M."/>
            <person name="Yamada A."/>
            <person name="Yan M."/>
            <person name="Wang P."/>
            <person name="Xu J."/>
            <person name="Bruns T."/>
            <person name="Baldrian P."/>
            <person name="Vilgalys R."/>
            <person name="Henrissat B."/>
            <person name="Grigoriev I.V."/>
            <person name="Hibbett D."/>
            <person name="Nagy L.G."/>
            <person name="Martin F.M."/>
        </authorList>
    </citation>
    <scope>NUCLEOTIDE SEQUENCE</scope>
    <source>
        <strain evidence="2">UH-Tt-Lm1</strain>
    </source>
</reference>
<accession>A0A9P6HAU1</accession>
<sequence>MPCDHHGNFLPPGTPPDPPPSKPMDDWTPFPSRASFELAEILYLKAHLSQNLIDQLLDIWKATLVPHGDVPPITDHKDLHAKIDAIELGNVQWKSYTAQYQWLRPESGPVPEWMKTDYHLWYRDPRQVIHHILANPEFASGIDHTPHRDFEDEKRQYHDFMSGNWAWDQCDVISRDPATHGCMFVPVMLGTDKTTVSVATGQQSYHPVYLSVGNVHNRLRRAHKDALVLIGFLPIPKGTRDDTKDELFRDDTKDELFRDFRRRLFHGCLTTINNSIKPYMKTWDLVRCSDHYFRRAIYGLGPHIADYPEQSVAAGIVYGWCFTCNAHHKHLDNPAAELRTREQLLTLLSTEDNDTLWFDHGIIPDFLPFTTNFPRADIYELLTPDLLHQAIKGTFKDHLVTWVEEFLKLEHGASKGSQLLDEIDRRVALVPLFPGLRRFKQGRNFQQWTGNDSKAFMKVFTTALEGIVPIDIIKTFIAFLDFCYIARQDTLTEDSIIALDNALNRFHHYRKIFQEKGVRPTGFSLPRQHALTHYHHHIEKFGALNGLSSSITESKHITAVKKPWRQSNRYDALGQMLIINTRNDKLTAARTDFASRGMLDGTCLGEALKKLYDILEAISSDNSDVEGSEDDTEYSSEDGQDLDADEDEDMTGPVDELPTHAMNPADGPPVLSDVALAQKRARGYPLTSIWELGRHIEQENLQDLIRVFLFHQQNPNSTGTPSISSCPDVDLIEDISIFHSAKAILHAPSNPSGVEGLYRETIRSTPKWKTSGIVAPRRDCVLLHTGSDIAGGRGLEVARVHLFFSFTLEEELYECALVHEFCKAFTDPDPDNGLWILEPDFDRDGYRIMSVVHIDSIIRAAHLLPVFKNDTPIPREINFTNTLDVFKAFYLNKYIDYHAFTMLS</sequence>
<dbReference type="Proteomes" id="UP000736335">
    <property type="component" value="Unassembled WGS sequence"/>
</dbReference>
<evidence type="ECO:0000313" key="2">
    <source>
        <dbReference type="EMBL" id="KAF9782301.1"/>
    </source>
</evidence>
<keyword evidence="3" id="KW-1185">Reference proteome</keyword>
<dbReference type="InterPro" id="IPR041078">
    <property type="entry name" value="Plavaka"/>
</dbReference>
<feature type="region of interest" description="Disordered" evidence="1">
    <location>
        <begin position="622"/>
        <end position="670"/>
    </location>
</feature>
<reference evidence="2" key="1">
    <citation type="journal article" date="2020" name="Nat. Commun.">
        <title>Large-scale genome sequencing of mycorrhizal fungi provides insights into the early evolution of symbiotic traits.</title>
        <authorList>
            <person name="Miyauchi S."/>
            <person name="Kiss E."/>
            <person name="Kuo A."/>
            <person name="Drula E."/>
            <person name="Kohler A."/>
            <person name="Sanchez-Garcia M."/>
            <person name="Morin E."/>
            <person name="Andreopoulos B."/>
            <person name="Barry K.W."/>
            <person name="Bonito G."/>
            <person name="Buee M."/>
            <person name="Carver A."/>
            <person name="Chen C."/>
            <person name="Cichocki N."/>
            <person name="Clum A."/>
            <person name="Culley D."/>
            <person name="Crous P.W."/>
            <person name="Fauchery L."/>
            <person name="Girlanda M."/>
            <person name="Hayes R.D."/>
            <person name="Keri Z."/>
            <person name="LaButti K."/>
            <person name="Lipzen A."/>
            <person name="Lombard V."/>
            <person name="Magnuson J."/>
            <person name="Maillard F."/>
            <person name="Murat C."/>
            <person name="Nolan M."/>
            <person name="Ohm R.A."/>
            <person name="Pangilinan J."/>
            <person name="Pereira M.F."/>
            <person name="Perotto S."/>
            <person name="Peter M."/>
            <person name="Pfister S."/>
            <person name="Riley R."/>
            <person name="Sitrit Y."/>
            <person name="Stielow J.B."/>
            <person name="Szollosi G."/>
            <person name="Zifcakova L."/>
            <person name="Stursova M."/>
            <person name="Spatafora J.W."/>
            <person name="Tedersoo L."/>
            <person name="Vaario L.M."/>
            <person name="Yamada A."/>
            <person name="Yan M."/>
            <person name="Wang P."/>
            <person name="Xu J."/>
            <person name="Bruns T."/>
            <person name="Baldrian P."/>
            <person name="Vilgalys R."/>
            <person name="Dunand C."/>
            <person name="Henrissat B."/>
            <person name="Grigoriev I.V."/>
            <person name="Hibbett D."/>
            <person name="Nagy L.G."/>
            <person name="Martin F.M."/>
        </authorList>
    </citation>
    <scope>NUCLEOTIDE SEQUENCE</scope>
    <source>
        <strain evidence="2">UH-Tt-Lm1</strain>
    </source>
</reference>
<proteinExistence type="predicted"/>
<feature type="region of interest" description="Disordered" evidence="1">
    <location>
        <begin position="1"/>
        <end position="27"/>
    </location>
</feature>
<dbReference type="EMBL" id="WIUZ02000012">
    <property type="protein sequence ID" value="KAF9782301.1"/>
    <property type="molecule type" value="Genomic_DNA"/>
</dbReference>
<evidence type="ECO:0000313" key="3">
    <source>
        <dbReference type="Proteomes" id="UP000736335"/>
    </source>
</evidence>
<evidence type="ECO:0000256" key="1">
    <source>
        <dbReference type="SAM" id="MobiDB-lite"/>
    </source>
</evidence>
<dbReference type="AlphaFoldDB" id="A0A9P6HAU1"/>
<comment type="caution">
    <text evidence="2">The sequence shown here is derived from an EMBL/GenBank/DDBJ whole genome shotgun (WGS) entry which is preliminary data.</text>
</comment>
<gene>
    <name evidence="2" type="ORF">BJ322DRAFT_1111173</name>
</gene>
<name>A0A9P6HAU1_9AGAM</name>
<feature type="compositionally biased region" description="Acidic residues" evidence="1">
    <location>
        <begin position="623"/>
        <end position="650"/>
    </location>
</feature>
<organism evidence="2 3">
    <name type="scientific">Thelephora terrestris</name>
    <dbReference type="NCBI Taxonomy" id="56493"/>
    <lineage>
        <taxon>Eukaryota</taxon>
        <taxon>Fungi</taxon>
        <taxon>Dikarya</taxon>
        <taxon>Basidiomycota</taxon>
        <taxon>Agaricomycotina</taxon>
        <taxon>Agaricomycetes</taxon>
        <taxon>Thelephorales</taxon>
        <taxon>Thelephoraceae</taxon>
        <taxon>Thelephora</taxon>
    </lineage>
</organism>
<protein>
    <submittedName>
        <fullName evidence="2">Uncharacterized protein</fullName>
    </submittedName>
</protein>
<dbReference type="Pfam" id="PF18759">
    <property type="entry name" value="Plavaka"/>
    <property type="match status" value="1"/>
</dbReference>